<evidence type="ECO:0000256" key="3">
    <source>
        <dbReference type="ARBA" id="ARBA00022989"/>
    </source>
</evidence>
<feature type="transmembrane region" description="Helical" evidence="5">
    <location>
        <begin position="289"/>
        <end position="311"/>
    </location>
</feature>
<dbReference type="InterPro" id="IPR004853">
    <property type="entry name" value="Sugar_P_trans_dom"/>
</dbReference>
<feature type="transmembrane region" description="Helical" evidence="5">
    <location>
        <begin position="68"/>
        <end position="90"/>
    </location>
</feature>
<evidence type="ECO:0000313" key="7">
    <source>
        <dbReference type="EMBL" id="KAG2205078.1"/>
    </source>
</evidence>
<evidence type="ECO:0000256" key="1">
    <source>
        <dbReference type="ARBA" id="ARBA00004141"/>
    </source>
</evidence>
<feature type="transmembrane region" description="Helical" evidence="5">
    <location>
        <begin position="111"/>
        <end position="128"/>
    </location>
</feature>
<dbReference type="GO" id="GO:0016020">
    <property type="term" value="C:membrane"/>
    <property type="evidence" value="ECO:0007669"/>
    <property type="project" value="UniProtKB-SubCell"/>
</dbReference>
<feature type="transmembrane region" description="Helical" evidence="5">
    <location>
        <begin position="140"/>
        <end position="160"/>
    </location>
</feature>
<comment type="caution">
    <text evidence="7">The sequence shown here is derived from an EMBL/GenBank/DDBJ whole genome shotgun (WGS) entry which is preliminary data.</text>
</comment>
<name>A0A8H7R8A6_9FUNG</name>
<keyword evidence="2 5" id="KW-0812">Transmembrane</keyword>
<evidence type="ECO:0000259" key="6">
    <source>
        <dbReference type="Pfam" id="PF03151"/>
    </source>
</evidence>
<dbReference type="AlphaFoldDB" id="A0A8H7R8A6"/>
<gene>
    <name evidence="7" type="ORF">INT47_002172</name>
</gene>
<evidence type="ECO:0000313" key="8">
    <source>
        <dbReference type="Proteomes" id="UP000603453"/>
    </source>
</evidence>
<dbReference type="Proteomes" id="UP000603453">
    <property type="component" value="Unassembled WGS sequence"/>
</dbReference>
<keyword evidence="3 5" id="KW-1133">Transmembrane helix</keyword>
<evidence type="ECO:0000256" key="4">
    <source>
        <dbReference type="ARBA" id="ARBA00023136"/>
    </source>
</evidence>
<dbReference type="Pfam" id="PF03151">
    <property type="entry name" value="TPT"/>
    <property type="match status" value="1"/>
</dbReference>
<accession>A0A8H7R8A6</accession>
<protein>
    <recommendedName>
        <fullName evidence="6">Sugar phosphate transporter domain-containing protein</fullName>
    </recommendedName>
</protein>
<keyword evidence="8" id="KW-1185">Reference proteome</keyword>
<dbReference type="InterPro" id="IPR050186">
    <property type="entry name" value="TPT_transporter"/>
</dbReference>
<dbReference type="PANTHER" id="PTHR11132">
    <property type="entry name" value="SOLUTE CARRIER FAMILY 35"/>
    <property type="match status" value="1"/>
</dbReference>
<evidence type="ECO:0000256" key="2">
    <source>
        <dbReference type="ARBA" id="ARBA00022692"/>
    </source>
</evidence>
<proteinExistence type="predicted"/>
<feature type="transmembrane region" description="Helical" evidence="5">
    <location>
        <begin position="167"/>
        <end position="185"/>
    </location>
</feature>
<reference evidence="7" key="1">
    <citation type="submission" date="2020-12" db="EMBL/GenBank/DDBJ databases">
        <title>Metabolic potential, ecology and presence of endohyphal bacteria is reflected in genomic diversity of Mucoromycotina.</title>
        <authorList>
            <person name="Muszewska A."/>
            <person name="Okrasinska A."/>
            <person name="Steczkiewicz K."/>
            <person name="Drgas O."/>
            <person name="Orlowska M."/>
            <person name="Perlinska-Lenart U."/>
            <person name="Aleksandrzak-Piekarczyk T."/>
            <person name="Szatraj K."/>
            <person name="Zielenkiewicz U."/>
            <person name="Pilsyk S."/>
            <person name="Malc E."/>
            <person name="Mieczkowski P."/>
            <person name="Kruszewska J.S."/>
            <person name="Biernat P."/>
            <person name="Pawlowska J."/>
        </authorList>
    </citation>
    <scope>NUCLEOTIDE SEQUENCE</scope>
    <source>
        <strain evidence="7">WA0000017839</strain>
    </source>
</reference>
<sequence length="344" mass="37978">MSSSRDDIPMNRKDMDESEEPFLPIPVQSRGEKQHPLPLIAAVVSFYFIISLSVVFLNKIILSGASDFPFALFVTWYQLVVALGLLLVWASLGKSYKMFSIIPPYEFNIAIAKKVAPLTFVYVGMLVLNNLCLKYVEVTFYQVARSLSINFTILFTFVILGKKTSPAALVACGIVFMGFLIGSYGELNFSWAGVVYGVGSSAFVALYGIYVQKTLAAVDNNQWKLLHYNTTLAIIFLSPLLILSGELSEIIETSEVIYTSYFWILMTITGVTGFGINIAMFLQVKYTSALTNTISGTAKSCVQTVLAAMIFKNDISALNGLGILLALVGSGYYGWVRYQERISK</sequence>
<feature type="transmembrane region" description="Helical" evidence="5">
    <location>
        <begin position="223"/>
        <end position="242"/>
    </location>
</feature>
<keyword evidence="4 5" id="KW-0472">Membrane</keyword>
<organism evidence="7 8">
    <name type="scientific">Mucor saturninus</name>
    <dbReference type="NCBI Taxonomy" id="64648"/>
    <lineage>
        <taxon>Eukaryota</taxon>
        <taxon>Fungi</taxon>
        <taxon>Fungi incertae sedis</taxon>
        <taxon>Mucoromycota</taxon>
        <taxon>Mucoromycotina</taxon>
        <taxon>Mucoromycetes</taxon>
        <taxon>Mucorales</taxon>
        <taxon>Mucorineae</taxon>
        <taxon>Mucoraceae</taxon>
        <taxon>Mucor</taxon>
    </lineage>
</organism>
<comment type="subcellular location">
    <subcellularLocation>
        <location evidence="1">Membrane</location>
        <topology evidence="1">Multi-pass membrane protein</topology>
    </subcellularLocation>
</comment>
<dbReference type="EMBL" id="JAEPRD010000039">
    <property type="protein sequence ID" value="KAG2205078.1"/>
    <property type="molecule type" value="Genomic_DNA"/>
</dbReference>
<dbReference type="OrthoDB" id="5547497at2759"/>
<feature type="transmembrane region" description="Helical" evidence="5">
    <location>
        <begin position="39"/>
        <end position="62"/>
    </location>
</feature>
<evidence type="ECO:0000256" key="5">
    <source>
        <dbReference type="SAM" id="Phobius"/>
    </source>
</evidence>
<feature type="transmembrane region" description="Helical" evidence="5">
    <location>
        <begin position="191"/>
        <end position="211"/>
    </location>
</feature>
<feature type="domain" description="Sugar phosphate transporter" evidence="6">
    <location>
        <begin position="41"/>
        <end position="333"/>
    </location>
</feature>
<feature type="transmembrane region" description="Helical" evidence="5">
    <location>
        <begin position="317"/>
        <end position="336"/>
    </location>
</feature>
<feature type="transmembrane region" description="Helical" evidence="5">
    <location>
        <begin position="262"/>
        <end position="282"/>
    </location>
</feature>